<accession>A0A1E7FHY4</accession>
<sequence length="187" mass="20985">MTEEELKQAKAKAEAAPKAYADIKKMLQKALKIYMKHGKYIGTDFCIFSTQNNSVTPEILLSRGFFSKSKQSDNPDHIITTFPRCNGTTILMGAPICESYKLYEQSGGLEQPYHGATSGKHQSAVLIGCIDANDCIEAYDKLYKSILDPSLPSGYVLTKTRVIKILEEWDRKAPNSDEINKFYKDET</sequence>
<organism evidence="1 2">
    <name type="scientific">Fragilariopsis cylindrus CCMP1102</name>
    <dbReference type="NCBI Taxonomy" id="635003"/>
    <lineage>
        <taxon>Eukaryota</taxon>
        <taxon>Sar</taxon>
        <taxon>Stramenopiles</taxon>
        <taxon>Ochrophyta</taxon>
        <taxon>Bacillariophyta</taxon>
        <taxon>Bacillariophyceae</taxon>
        <taxon>Bacillariophycidae</taxon>
        <taxon>Bacillariales</taxon>
        <taxon>Bacillariaceae</taxon>
        <taxon>Fragilariopsis</taxon>
    </lineage>
</organism>
<keyword evidence="2" id="KW-1185">Reference proteome</keyword>
<evidence type="ECO:0000313" key="2">
    <source>
        <dbReference type="Proteomes" id="UP000095751"/>
    </source>
</evidence>
<dbReference type="KEGG" id="fcy:FRACYDRAFT_238080"/>
<protein>
    <submittedName>
        <fullName evidence="1">Uncharacterized protein</fullName>
    </submittedName>
</protein>
<proteinExistence type="predicted"/>
<reference evidence="1 2" key="1">
    <citation type="submission" date="2016-09" db="EMBL/GenBank/DDBJ databases">
        <title>Extensive genetic diversity and differential bi-allelic expression allows diatom success in the polar Southern Ocean.</title>
        <authorList>
            <consortium name="DOE Joint Genome Institute"/>
            <person name="Mock T."/>
            <person name="Otillar R.P."/>
            <person name="Strauss J."/>
            <person name="Dupont C."/>
            <person name="Frickenhaus S."/>
            <person name="Maumus F."/>
            <person name="Mcmullan M."/>
            <person name="Sanges R."/>
            <person name="Schmutz J."/>
            <person name="Toseland A."/>
            <person name="Valas R."/>
            <person name="Veluchamy A."/>
            <person name="Ward B.J."/>
            <person name="Allen A."/>
            <person name="Barry K."/>
            <person name="Falciatore A."/>
            <person name="Ferrante M."/>
            <person name="Fortunato A.E."/>
            <person name="Gloeckner G."/>
            <person name="Gruber A."/>
            <person name="Hipkin R."/>
            <person name="Janech M."/>
            <person name="Kroth P."/>
            <person name="Leese F."/>
            <person name="Lindquist E."/>
            <person name="Lyon B.R."/>
            <person name="Martin J."/>
            <person name="Mayer C."/>
            <person name="Parker M."/>
            <person name="Quesneville H."/>
            <person name="Raymond J."/>
            <person name="Uhlig C."/>
            <person name="Valentin K.U."/>
            <person name="Worden A.Z."/>
            <person name="Armbrust E.V."/>
            <person name="Bowler C."/>
            <person name="Green B."/>
            <person name="Moulton V."/>
            <person name="Van Oosterhout C."/>
            <person name="Grigoriev I."/>
        </authorList>
    </citation>
    <scope>NUCLEOTIDE SEQUENCE [LARGE SCALE GENOMIC DNA]</scope>
    <source>
        <strain evidence="1 2">CCMP1102</strain>
    </source>
</reference>
<dbReference type="AlphaFoldDB" id="A0A1E7FHY4"/>
<dbReference type="InParanoid" id="A0A1E7FHY4"/>
<name>A0A1E7FHY4_9STRA</name>
<evidence type="ECO:0000313" key="1">
    <source>
        <dbReference type="EMBL" id="OEU17655.1"/>
    </source>
</evidence>
<dbReference type="EMBL" id="KV784357">
    <property type="protein sequence ID" value="OEU17655.1"/>
    <property type="molecule type" value="Genomic_DNA"/>
</dbReference>
<dbReference type="Proteomes" id="UP000095751">
    <property type="component" value="Unassembled WGS sequence"/>
</dbReference>
<gene>
    <name evidence="1" type="ORF">FRACYDRAFT_238080</name>
</gene>